<accession>A0A1X9M650</accession>
<dbReference type="STRING" id="199441.BkAM31D_03110"/>
<organism evidence="1 2">
    <name type="scientific">Halalkalibacter krulwichiae</name>
    <dbReference type="NCBI Taxonomy" id="199441"/>
    <lineage>
        <taxon>Bacteria</taxon>
        <taxon>Bacillati</taxon>
        <taxon>Bacillota</taxon>
        <taxon>Bacilli</taxon>
        <taxon>Bacillales</taxon>
        <taxon>Bacillaceae</taxon>
        <taxon>Halalkalibacter</taxon>
    </lineage>
</organism>
<proteinExistence type="predicted"/>
<gene>
    <name evidence="1" type="ORF">BkAM31D_03110</name>
</gene>
<reference evidence="1 2" key="1">
    <citation type="submission" date="2017-04" db="EMBL/GenBank/DDBJ databases">
        <title>Bacillus krulwichiae AM31D Genome sequencing and assembly.</title>
        <authorList>
            <person name="Krulwich T.A."/>
            <person name="Anastor L."/>
            <person name="Ehrlich R."/>
            <person name="Ehrlich G.D."/>
            <person name="Janto B."/>
        </authorList>
    </citation>
    <scope>NUCLEOTIDE SEQUENCE [LARGE SCALE GENOMIC DNA]</scope>
    <source>
        <strain evidence="1 2">AM31D</strain>
    </source>
</reference>
<sequence length="171" mass="19963">MFDPTIFENLKVGFENYVYDLDNLSKEVEVVDRQDILDMAVMERKFSITFHLSLLEAVKAEIVLKSSVKDLAAEILESPDGKPGCSLFIYFYKQVHQVEEECKTIQALVEKIWDQEKKPIQTLSFVHDQKPVVFENRIEVSFNRQINEEQMGDIPELIDYVLHTLEQLHKV</sequence>
<evidence type="ECO:0008006" key="3">
    <source>
        <dbReference type="Google" id="ProtNLM"/>
    </source>
</evidence>
<dbReference type="KEGG" id="bkw:BkAM31D_03110"/>
<dbReference type="Proteomes" id="UP000193006">
    <property type="component" value="Chromosome"/>
</dbReference>
<dbReference type="AlphaFoldDB" id="A0A1X9M650"/>
<dbReference type="RefSeq" id="WP_066157914.1">
    <property type="nucleotide sequence ID" value="NZ_CP020814.1"/>
</dbReference>
<name>A0A1X9M650_9BACI</name>
<evidence type="ECO:0000313" key="2">
    <source>
        <dbReference type="Proteomes" id="UP000193006"/>
    </source>
</evidence>
<evidence type="ECO:0000313" key="1">
    <source>
        <dbReference type="EMBL" id="ARK28928.1"/>
    </source>
</evidence>
<protein>
    <recommendedName>
        <fullName evidence="3">Group-specific protein</fullName>
    </recommendedName>
</protein>
<keyword evidence="2" id="KW-1185">Reference proteome</keyword>
<dbReference type="EMBL" id="CP020814">
    <property type="protein sequence ID" value="ARK28928.1"/>
    <property type="molecule type" value="Genomic_DNA"/>
</dbReference>